<comment type="caution">
    <text evidence="2">The sequence shown here is derived from an EMBL/GenBank/DDBJ whole genome shotgun (WGS) entry which is preliminary data.</text>
</comment>
<dbReference type="Proteomes" id="UP000222542">
    <property type="component" value="Unassembled WGS sequence"/>
</dbReference>
<proteinExistence type="predicted"/>
<protein>
    <submittedName>
        <fullName evidence="2">Uncharacterized protein</fullName>
    </submittedName>
</protein>
<gene>
    <name evidence="2" type="ORF">T459_19387</name>
</gene>
<reference evidence="2 3" key="1">
    <citation type="journal article" date="2014" name="Nat. Genet.">
        <title>Genome sequence of the hot pepper provides insights into the evolution of pungency in Capsicum species.</title>
        <authorList>
            <person name="Kim S."/>
            <person name="Park M."/>
            <person name="Yeom S.I."/>
            <person name="Kim Y.M."/>
            <person name="Lee J.M."/>
            <person name="Lee H.A."/>
            <person name="Seo E."/>
            <person name="Choi J."/>
            <person name="Cheong K."/>
            <person name="Kim K.T."/>
            <person name="Jung K."/>
            <person name="Lee G.W."/>
            <person name="Oh S.K."/>
            <person name="Bae C."/>
            <person name="Kim S.B."/>
            <person name="Lee H.Y."/>
            <person name="Kim S.Y."/>
            <person name="Kim M.S."/>
            <person name="Kang B.C."/>
            <person name="Jo Y.D."/>
            <person name="Yang H.B."/>
            <person name="Jeong H.J."/>
            <person name="Kang W.H."/>
            <person name="Kwon J.K."/>
            <person name="Shin C."/>
            <person name="Lim J.Y."/>
            <person name="Park J.H."/>
            <person name="Huh J.H."/>
            <person name="Kim J.S."/>
            <person name="Kim B.D."/>
            <person name="Cohen O."/>
            <person name="Paran I."/>
            <person name="Suh M.C."/>
            <person name="Lee S.B."/>
            <person name="Kim Y.K."/>
            <person name="Shin Y."/>
            <person name="Noh S.J."/>
            <person name="Park J."/>
            <person name="Seo Y.S."/>
            <person name="Kwon S.Y."/>
            <person name="Kim H.A."/>
            <person name="Park J.M."/>
            <person name="Kim H.J."/>
            <person name="Choi S.B."/>
            <person name="Bosland P.W."/>
            <person name="Reeves G."/>
            <person name="Jo S.H."/>
            <person name="Lee B.W."/>
            <person name="Cho H.T."/>
            <person name="Choi H.S."/>
            <person name="Lee M.S."/>
            <person name="Yu Y."/>
            <person name="Do Choi Y."/>
            <person name="Park B.S."/>
            <person name="van Deynze A."/>
            <person name="Ashrafi H."/>
            <person name="Hill T."/>
            <person name="Kim W.T."/>
            <person name="Pai H.S."/>
            <person name="Ahn H.K."/>
            <person name="Yeam I."/>
            <person name="Giovannoni J.J."/>
            <person name="Rose J.K."/>
            <person name="Sorensen I."/>
            <person name="Lee S.J."/>
            <person name="Kim R.W."/>
            <person name="Choi I.Y."/>
            <person name="Choi B.S."/>
            <person name="Lim J.S."/>
            <person name="Lee Y.H."/>
            <person name="Choi D."/>
        </authorList>
    </citation>
    <scope>NUCLEOTIDE SEQUENCE [LARGE SCALE GENOMIC DNA]</scope>
    <source>
        <strain evidence="3">cv. CM334</strain>
    </source>
</reference>
<organism evidence="2 3">
    <name type="scientific">Capsicum annuum</name>
    <name type="common">Capsicum pepper</name>
    <dbReference type="NCBI Taxonomy" id="4072"/>
    <lineage>
        <taxon>Eukaryota</taxon>
        <taxon>Viridiplantae</taxon>
        <taxon>Streptophyta</taxon>
        <taxon>Embryophyta</taxon>
        <taxon>Tracheophyta</taxon>
        <taxon>Spermatophyta</taxon>
        <taxon>Magnoliopsida</taxon>
        <taxon>eudicotyledons</taxon>
        <taxon>Gunneridae</taxon>
        <taxon>Pentapetalae</taxon>
        <taxon>asterids</taxon>
        <taxon>lamiids</taxon>
        <taxon>Solanales</taxon>
        <taxon>Solanaceae</taxon>
        <taxon>Solanoideae</taxon>
        <taxon>Capsiceae</taxon>
        <taxon>Capsicum</taxon>
    </lineage>
</organism>
<dbReference type="Gramene" id="PHT75865">
    <property type="protein sequence ID" value="PHT75865"/>
    <property type="gene ID" value="T459_19387"/>
</dbReference>
<sequence>MIVESKVYLREIAVTLKLVKQVIDSWMRILILDCDLIELTVINAHSKRTIFFLRTNKTSAPYGEMLGLMNPLSKRFFNCTFNFLSFAGAIQYGGIEIGGVSRRRSMPKSISLSRGIPRRSSGKTSEYSYTTGADSRLGVSELVSLTRTIG</sequence>
<dbReference type="EMBL" id="AYRZ02000007">
    <property type="protein sequence ID" value="PHT75865.1"/>
    <property type="molecule type" value="Genomic_DNA"/>
</dbReference>
<evidence type="ECO:0000313" key="2">
    <source>
        <dbReference type="EMBL" id="PHT75865.1"/>
    </source>
</evidence>
<accession>A0A2G2Z1X5</accession>
<reference evidence="2 3" key="2">
    <citation type="journal article" date="2017" name="Genome Biol.">
        <title>New reference genome sequences of hot pepper reveal the massive evolution of plant disease-resistance genes by retroduplication.</title>
        <authorList>
            <person name="Kim S."/>
            <person name="Park J."/>
            <person name="Yeom S.I."/>
            <person name="Kim Y.M."/>
            <person name="Seo E."/>
            <person name="Kim K.T."/>
            <person name="Kim M.S."/>
            <person name="Lee J.M."/>
            <person name="Cheong K."/>
            <person name="Shin H.S."/>
            <person name="Kim S.B."/>
            <person name="Han K."/>
            <person name="Lee J."/>
            <person name="Park M."/>
            <person name="Lee H.A."/>
            <person name="Lee H.Y."/>
            <person name="Lee Y."/>
            <person name="Oh S."/>
            <person name="Lee J.H."/>
            <person name="Choi E."/>
            <person name="Choi E."/>
            <person name="Lee S.E."/>
            <person name="Jeon J."/>
            <person name="Kim H."/>
            <person name="Choi G."/>
            <person name="Song H."/>
            <person name="Lee J."/>
            <person name="Lee S.C."/>
            <person name="Kwon J.K."/>
            <person name="Lee H.Y."/>
            <person name="Koo N."/>
            <person name="Hong Y."/>
            <person name="Kim R.W."/>
            <person name="Kang W.H."/>
            <person name="Huh J.H."/>
            <person name="Kang B.C."/>
            <person name="Yang T.J."/>
            <person name="Lee Y.H."/>
            <person name="Bennetzen J.L."/>
            <person name="Choi D."/>
        </authorList>
    </citation>
    <scope>NUCLEOTIDE SEQUENCE [LARGE SCALE GENOMIC DNA]</scope>
    <source>
        <strain evidence="3">cv. CM334</strain>
    </source>
</reference>
<name>A0A2G2Z1X5_CAPAN</name>
<feature type="region of interest" description="Disordered" evidence="1">
    <location>
        <begin position="110"/>
        <end position="129"/>
    </location>
</feature>
<keyword evidence="3" id="KW-1185">Reference proteome</keyword>
<evidence type="ECO:0000313" key="3">
    <source>
        <dbReference type="Proteomes" id="UP000222542"/>
    </source>
</evidence>
<dbReference type="AlphaFoldDB" id="A0A2G2Z1X5"/>
<evidence type="ECO:0000256" key="1">
    <source>
        <dbReference type="SAM" id="MobiDB-lite"/>
    </source>
</evidence>